<keyword evidence="3" id="KW-1185">Reference proteome</keyword>
<dbReference type="eggNOG" id="COG0596">
    <property type="taxonomic scope" value="Bacteria"/>
</dbReference>
<reference evidence="2 3" key="1">
    <citation type="journal article" date="2011" name="Stand. Genomic Sci.">
        <title>Non-contiguous finished genome sequence and contextual data of the filamentous soil bacterium Ktedonobacter racemifer type strain (SOSP1-21).</title>
        <authorList>
            <person name="Chang Y.J."/>
            <person name="Land M."/>
            <person name="Hauser L."/>
            <person name="Chertkov O."/>
            <person name="Del Rio T.G."/>
            <person name="Nolan M."/>
            <person name="Copeland A."/>
            <person name="Tice H."/>
            <person name="Cheng J.F."/>
            <person name="Lucas S."/>
            <person name="Han C."/>
            <person name="Goodwin L."/>
            <person name="Pitluck S."/>
            <person name="Ivanova N."/>
            <person name="Ovchinikova G."/>
            <person name="Pati A."/>
            <person name="Chen A."/>
            <person name="Palaniappan K."/>
            <person name="Mavromatis K."/>
            <person name="Liolios K."/>
            <person name="Brettin T."/>
            <person name="Fiebig A."/>
            <person name="Rohde M."/>
            <person name="Abt B."/>
            <person name="Goker M."/>
            <person name="Detter J.C."/>
            <person name="Woyke T."/>
            <person name="Bristow J."/>
            <person name="Eisen J.A."/>
            <person name="Markowitz V."/>
            <person name="Hugenholtz P."/>
            <person name="Kyrpides N.C."/>
            <person name="Klenk H.P."/>
            <person name="Lapidus A."/>
        </authorList>
    </citation>
    <scope>NUCLEOTIDE SEQUENCE [LARGE SCALE GENOMIC DNA]</scope>
    <source>
        <strain evidence="3">DSM 44963</strain>
    </source>
</reference>
<dbReference type="PRINTS" id="PR00111">
    <property type="entry name" value="ABHYDROLASE"/>
</dbReference>
<keyword evidence="2" id="KW-0378">Hydrolase</keyword>
<protein>
    <submittedName>
        <fullName evidence="2">Alpha/beta hydrolase fold protein</fullName>
    </submittedName>
</protein>
<evidence type="ECO:0000313" key="2">
    <source>
        <dbReference type="EMBL" id="EFH86159.1"/>
    </source>
</evidence>
<evidence type="ECO:0000313" key="3">
    <source>
        <dbReference type="Proteomes" id="UP000004508"/>
    </source>
</evidence>
<sequence>MNDALHSQFVDVGVRRLAVKDLGQGTPVVVLEMGMAGTSQMFDHIAPKIAEWTRVIWYDRGGLGQSDPAPEPRTFRDRIEDLHTLLQRMKVSGPFVLAGHSMGGELVRLYAACYPQDVAALLLIDAAHETQR</sequence>
<gene>
    <name evidence="2" type="ORF">Krac_7442</name>
</gene>
<proteinExistence type="predicted"/>
<dbReference type="EMBL" id="ADVG01000002">
    <property type="protein sequence ID" value="EFH86159.1"/>
    <property type="molecule type" value="Genomic_DNA"/>
</dbReference>
<dbReference type="InterPro" id="IPR000073">
    <property type="entry name" value="AB_hydrolase_1"/>
</dbReference>
<dbReference type="Pfam" id="PF00561">
    <property type="entry name" value="Abhydrolase_1"/>
    <property type="match status" value="1"/>
</dbReference>
<name>D6TK59_KTERA</name>
<organism evidence="2 3">
    <name type="scientific">Ktedonobacter racemifer DSM 44963</name>
    <dbReference type="NCBI Taxonomy" id="485913"/>
    <lineage>
        <taxon>Bacteria</taxon>
        <taxon>Bacillati</taxon>
        <taxon>Chloroflexota</taxon>
        <taxon>Ktedonobacteria</taxon>
        <taxon>Ktedonobacterales</taxon>
        <taxon>Ktedonobacteraceae</taxon>
        <taxon>Ktedonobacter</taxon>
    </lineage>
</organism>
<dbReference type="GO" id="GO:0016787">
    <property type="term" value="F:hydrolase activity"/>
    <property type="evidence" value="ECO:0007669"/>
    <property type="project" value="UniProtKB-KW"/>
</dbReference>
<dbReference type="RefSeq" id="WP_007910225.1">
    <property type="nucleotide sequence ID" value="NZ_ADVG01000002.1"/>
</dbReference>
<feature type="domain" description="AB hydrolase-1" evidence="1">
    <location>
        <begin position="27"/>
        <end position="129"/>
    </location>
</feature>
<dbReference type="AlphaFoldDB" id="D6TK59"/>
<dbReference type="InterPro" id="IPR029058">
    <property type="entry name" value="AB_hydrolase_fold"/>
</dbReference>
<dbReference type="SUPFAM" id="SSF53474">
    <property type="entry name" value="alpha/beta-Hydrolases"/>
    <property type="match status" value="1"/>
</dbReference>
<evidence type="ECO:0000259" key="1">
    <source>
        <dbReference type="Pfam" id="PF00561"/>
    </source>
</evidence>
<comment type="caution">
    <text evidence="2">The sequence shown here is derived from an EMBL/GenBank/DDBJ whole genome shotgun (WGS) entry which is preliminary data.</text>
</comment>
<dbReference type="InterPro" id="IPR050471">
    <property type="entry name" value="AB_hydrolase"/>
</dbReference>
<dbReference type="Gene3D" id="3.40.50.1820">
    <property type="entry name" value="alpha/beta hydrolase"/>
    <property type="match status" value="1"/>
</dbReference>
<dbReference type="Proteomes" id="UP000004508">
    <property type="component" value="Unassembled WGS sequence"/>
</dbReference>
<dbReference type="OrthoDB" id="59888at2"/>
<dbReference type="STRING" id="485913.Krac_7442"/>
<dbReference type="InParanoid" id="D6TK59"/>
<dbReference type="PANTHER" id="PTHR43433">
    <property type="entry name" value="HYDROLASE, ALPHA/BETA FOLD FAMILY PROTEIN"/>
    <property type="match status" value="1"/>
</dbReference>
<accession>D6TK59</accession>
<dbReference type="PANTHER" id="PTHR43433:SF5">
    <property type="entry name" value="AB HYDROLASE-1 DOMAIN-CONTAINING PROTEIN"/>
    <property type="match status" value="1"/>
</dbReference>